<feature type="compositionally biased region" description="Acidic residues" evidence="1">
    <location>
        <begin position="14"/>
        <end position="24"/>
    </location>
</feature>
<name>A0A1I7SMZ1_BURXY</name>
<evidence type="ECO:0000256" key="1">
    <source>
        <dbReference type="SAM" id="MobiDB-lite"/>
    </source>
</evidence>
<organism evidence="2 3">
    <name type="scientific">Bursaphelenchus xylophilus</name>
    <name type="common">Pinewood nematode worm</name>
    <name type="synonym">Aphelenchoides xylophilus</name>
    <dbReference type="NCBI Taxonomy" id="6326"/>
    <lineage>
        <taxon>Eukaryota</taxon>
        <taxon>Metazoa</taxon>
        <taxon>Ecdysozoa</taxon>
        <taxon>Nematoda</taxon>
        <taxon>Chromadorea</taxon>
        <taxon>Rhabditida</taxon>
        <taxon>Tylenchina</taxon>
        <taxon>Tylenchomorpha</taxon>
        <taxon>Aphelenchoidea</taxon>
        <taxon>Aphelenchoididae</taxon>
        <taxon>Bursaphelenchus</taxon>
    </lineage>
</organism>
<evidence type="ECO:0000313" key="3">
    <source>
        <dbReference type="WBParaSite" id="BXY_1442700.1"/>
    </source>
</evidence>
<accession>A0A1I7SMZ1</accession>
<proteinExistence type="predicted"/>
<feature type="compositionally biased region" description="Polar residues" evidence="1">
    <location>
        <begin position="31"/>
        <end position="46"/>
    </location>
</feature>
<evidence type="ECO:0000313" key="2">
    <source>
        <dbReference type="Proteomes" id="UP000095284"/>
    </source>
</evidence>
<sequence length="131" mass="14959">MEKERSAAPSSRFDEDDSNDDSSDSEWRDSPQNAQSSALDDATTSKPTPAIHDAAFEFIIPYAKYLASNASNKTKYYDLIQQSMLKKYPQFEGPRLRTMIQSAWSSHKATALKRYYGKLVLNKVSRRRKGR</sequence>
<reference evidence="3" key="1">
    <citation type="submission" date="2016-11" db="UniProtKB">
        <authorList>
            <consortium name="WormBaseParasite"/>
        </authorList>
    </citation>
    <scope>IDENTIFICATION</scope>
</reference>
<protein>
    <submittedName>
        <fullName evidence="3">HMG box domain-containing protein</fullName>
    </submittedName>
</protein>
<dbReference type="AlphaFoldDB" id="A0A1I7SMZ1"/>
<dbReference type="WBParaSite" id="BXY_1442700.1">
    <property type="protein sequence ID" value="BXY_1442700.1"/>
    <property type="gene ID" value="BXY_1442700"/>
</dbReference>
<dbReference type="Proteomes" id="UP000095284">
    <property type="component" value="Unplaced"/>
</dbReference>
<feature type="region of interest" description="Disordered" evidence="1">
    <location>
        <begin position="1"/>
        <end position="46"/>
    </location>
</feature>